<dbReference type="Gene3D" id="3.30.70.1780">
    <property type="match status" value="1"/>
</dbReference>
<sequence length="398" mass="44944">MATESLEKEMPPIIVIRLLNGILRGCEFELPVGNTLFIVGNEDELLTQQHLPSLPANTIFVPMTNGGVNFEVQAKEAPSDTLTIHELAVAEPVKEIAYLFNTVSHVGELAIAIRRVEDSWSKEVTDYLQAAPASPKDKLPLVTQRGFRPLLIVMVVVLLGGTGLFLYPWDVTQRQIVSLSDVLGDKTSRYQILSGRDHQFYVITNNERDTSWARQAIVRSDFSKQAQVISQQDEARRIRTWLATNEPSLNYHRLILDKPITPRLVLSQERSALSPEARRALSSKLKIEFPYASSVDIVSASDQSIAQQAQDGLERLAAPFTRINNADSVTFVIEGALADSELQSIRTFVDDYYQQWDGRYVQFAIELKDDWLKGKSFKYGNQGYVKMTTQHWYFPKPI</sequence>
<protein>
    <submittedName>
        <fullName evidence="2">PrgH/EprH family type III secretion apparatus protein</fullName>
    </submittedName>
</protein>
<dbReference type="InterPro" id="IPR019029">
    <property type="entry name" value="T3SS_PrgH/EprH-like"/>
</dbReference>
<dbReference type="Pfam" id="PF09480">
    <property type="entry name" value="PrgH"/>
    <property type="match status" value="1"/>
</dbReference>
<keyword evidence="1" id="KW-0812">Transmembrane</keyword>
<evidence type="ECO:0000256" key="1">
    <source>
        <dbReference type="SAM" id="Phobius"/>
    </source>
</evidence>
<dbReference type="AlphaFoldDB" id="A0A7G3G5J1"/>
<organism evidence="2 3">
    <name type="scientific">Iodobacter fluviatilis</name>
    <dbReference type="NCBI Taxonomy" id="537"/>
    <lineage>
        <taxon>Bacteria</taxon>
        <taxon>Pseudomonadati</taxon>
        <taxon>Pseudomonadota</taxon>
        <taxon>Betaproteobacteria</taxon>
        <taxon>Neisseriales</taxon>
        <taxon>Chitinibacteraceae</taxon>
        <taxon>Iodobacter</taxon>
    </lineage>
</organism>
<keyword evidence="3" id="KW-1185">Reference proteome</keyword>
<dbReference type="KEGG" id="ifl:C1H71_02435"/>
<evidence type="ECO:0000313" key="2">
    <source>
        <dbReference type="EMBL" id="QBC42526.1"/>
    </source>
</evidence>
<feature type="transmembrane region" description="Helical" evidence="1">
    <location>
        <begin position="150"/>
        <end position="169"/>
    </location>
</feature>
<dbReference type="NCBIfam" id="TIGR02554">
    <property type="entry name" value="PrgH"/>
    <property type="match status" value="1"/>
</dbReference>
<evidence type="ECO:0000313" key="3">
    <source>
        <dbReference type="Proteomes" id="UP000515917"/>
    </source>
</evidence>
<dbReference type="RefSeq" id="WP_130105147.1">
    <property type="nucleotide sequence ID" value="NZ_CP025781.1"/>
</dbReference>
<proteinExistence type="predicted"/>
<dbReference type="Proteomes" id="UP000515917">
    <property type="component" value="Chromosome"/>
</dbReference>
<keyword evidence="1" id="KW-0472">Membrane</keyword>
<dbReference type="InterPro" id="IPR013387">
    <property type="entry name" value="T3SS_PrgH/EprH"/>
</dbReference>
<dbReference type="EMBL" id="CP025781">
    <property type="protein sequence ID" value="QBC42526.1"/>
    <property type="molecule type" value="Genomic_DNA"/>
</dbReference>
<name>A0A7G3G5J1_9NEIS</name>
<dbReference type="Gene3D" id="2.60.200.20">
    <property type="match status" value="1"/>
</dbReference>
<reference evidence="2 3" key="1">
    <citation type="submission" date="2018-01" db="EMBL/GenBank/DDBJ databases">
        <title>Genome sequence of Iodobacter sp. strain PCH194 isolated from Indian Trans-Himalaya.</title>
        <authorList>
            <person name="Kumar V."/>
            <person name="Thakur V."/>
            <person name="Kumar S."/>
            <person name="Singh D."/>
        </authorList>
    </citation>
    <scope>NUCLEOTIDE SEQUENCE [LARGE SCALE GENOMIC DNA]</scope>
    <source>
        <strain evidence="2 3">PCH194</strain>
    </source>
</reference>
<keyword evidence="1" id="KW-1133">Transmembrane helix</keyword>
<accession>A0A7G3G5J1</accession>
<dbReference type="Gene3D" id="3.30.300.170">
    <property type="match status" value="1"/>
</dbReference>
<dbReference type="GO" id="GO:0016020">
    <property type="term" value="C:membrane"/>
    <property type="evidence" value="ECO:0007669"/>
    <property type="project" value="InterPro"/>
</dbReference>
<dbReference type="Gene3D" id="3.30.70.1770">
    <property type="match status" value="1"/>
</dbReference>
<gene>
    <name evidence="2" type="ORF">C1H71_02435</name>
</gene>